<keyword evidence="4 12" id="KW-0210">Decarboxylase</keyword>
<feature type="site" description="Cleavage (non-hydrolytic); by autocatalysis" evidence="12">
    <location>
        <begin position="537"/>
        <end position="538"/>
    </location>
</feature>
<dbReference type="GO" id="GO:0004609">
    <property type="term" value="F:phosphatidylserine decarboxylase activity"/>
    <property type="evidence" value="ECO:0007669"/>
    <property type="project" value="UniProtKB-UniRule"/>
</dbReference>
<evidence type="ECO:0000256" key="6">
    <source>
        <dbReference type="ARBA" id="ARBA00023098"/>
    </source>
</evidence>
<dbReference type="EMBL" id="AZST01000009">
    <property type="protein sequence ID" value="KEP55251.1"/>
    <property type="molecule type" value="Genomic_DNA"/>
</dbReference>
<dbReference type="UniPathway" id="UPA00558">
    <property type="reaction ID" value="UER00616"/>
</dbReference>
<organism evidence="14 15">
    <name type="scientific">Rhizoctonia solani 123E</name>
    <dbReference type="NCBI Taxonomy" id="1423351"/>
    <lineage>
        <taxon>Eukaryota</taxon>
        <taxon>Fungi</taxon>
        <taxon>Dikarya</taxon>
        <taxon>Basidiomycota</taxon>
        <taxon>Agaricomycotina</taxon>
        <taxon>Agaricomycetes</taxon>
        <taxon>Cantharellales</taxon>
        <taxon>Ceratobasidiaceae</taxon>
        <taxon>Rhizoctonia</taxon>
    </lineage>
</organism>
<dbReference type="AlphaFoldDB" id="A0A074S790"/>
<comment type="PTM">
    <text evidence="12">Is synthesized initially as an inactive proenzyme. Formation of the active enzyme involves a self-maturation process in which the active site pyruvoyl group is generated from an internal serine residue via an autocatalytic post-translational modification. Two non-identical subunits are generated from the proenzyme in this reaction, and the pyruvate is formed at the N-terminus of the alpha chain, which is derived from the carboxyl end of the proenzyme. The autoendoproteolytic cleavage occurs by a canonical serine protease mechanism, in which the side chain hydroxyl group of the serine supplies its oxygen atom to form the C-terminus of the beta chain, while the remainder of the serine residue undergoes an oxidative deamination to produce ammonia and the pyruvoyl prosthetic group on the alpha chain. During this reaction, the Ser that is part of the protease active site of the proenzyme becomes the pyruvoyl prosthetic group, which constitutes an essential element of the active site of the mature decarboxylase.</text>
</comment>
<dbReference type="HOGENOM" id="CLU_029061_1_1_1"/>
<feature type="chain" id="PRO_5023568116" description="Phosphatidylserine decarboxylase 1 beta chain" evidence="12">
    <location>
        <begin position="1"/>
        <end position="537"/>
    </location>
</feature>
<keyword evidence="2 12" id="KW-0444">Lipid biosynthesis</keyword>
<keyword evidence="8 12" id="KW-0594">Phospholipid biosynthesis</keyword>
<comment type="cofactor">
    <cofactor evidence="12">
        <name>pyruvate</name>
        <dbReference type="ChEBI" id="CHEBI:15361"/>
    </cofactor>
    <text evidence="12">Binds 1 pyruvoyl group covalently per subunit.</text>
</comment>
<evidence type="ECO:0000256" key="5">
    <source>
        <dbReference type="ARBA" id="ARBA00022989"/>
    </source>
</evidence>
<comment type="subcellular location">
    <molecule>Phosphatidylserine decarboxylase 1 beta chain</molecule>
    <subcellularLocation>
        <location evidence="12">Mitochondrion inner membrane</location>
        <topology evidence="12">Single-pass membrane protein</topology>
        <orientation evidence="12">Intermembrane side</orientation>
    </subcellularLocation>
</comment>
<feature type="compositionally biased region" description="Low complexity" evidence="13">
    <location>
        <begin position="282"/>
        <end position="291"/>
    </location>
</feature>
<evidence type="ECO:0000313" key="15">
    <source>
        <dbReference type="Proteomes" id="UP000027456"/>
    </source>
</evidence>
<dbReference type="GO" id="GO:0016540">
    <property type="term" value="P:protein autoprocessing"/>
    <property type="evidence" value="ECO:0007669"/>
    <property type="project" value="UniProtKB-UniRule"/>
</dbReference>
<feature type="active site" description="Charge relay system; for autoendoproteolytic cleavage activity" evidence="12">
    <location>
        <position position="253"/>
    </location>
</feature>
<comment type="caution">
    <text evidence="14">The sequence shown here is derived from an EMBL/GenBank/DDBJ whole genome shotgun (WGS) entry which is preliminary data.</text>
</comment>
<comment type="pathway">
    <text evidence="1">Lipid metabolism.</text>
</comment>
<dbReference type="GO" id="GO:0005743">
    <property type="term" value="C:mitochondrial inner membrane"/>
    <property type="evidence" value="ECO:0007669"/>
    <property type="project" value="UniProtKB-SubCell"/>
</dbReference>
<feature type="active site" description="Schiff-base intermediate with substrate; via pyruvic acid; for decarboxylase activity" evidence="12">
    <location>
        <position position="538"/>
    </location>
</feature>
<dbReference type="InterPro" id="IPR033177">
    <property type="entry name" value="PSD-B"/>
</dbReference>
<feature type="compositionally biased region" description="Pro residues" evidence="13">
    <location>
        <begin position="292"/>
        <end position="303"/>
    </location>
</feature>
<dbReference type="InterPro" id="IPR033661">
    <property type="entry name" value="PSD_type1_euk"/>
</dbReference>
<feature type="compositionally biased region" description="Basic and acidic residues" evidence="13">
    <location>
        <begin position="345"/>
        <end position="363"/>
    </location>
</feature>
<keyword evidence="9 12" id="KW-0456">Lyase</keyword>
<keyword evidence="12" id="KW-0496">Mitochondrion</keyword>
<evidence type="ECO:0000256" key="9">
    <source>
        <dbReference type="ARBA" id="ARBA00023239"/>
    </source>
</evidence>
<proteinExistence type="inferred from homology"/>
<gene>
    <name evidence="12" type="primary">PSD1</name>
    <name evidence="14" type="ORF">V565_007580</name>
</gene>
<evidence type="ECO:0000256" key="4">
    <source>
        <dbReference type="ARBA" id="ARBA00022793"/>
    </source>
</evidence>
<dbReference type="HAMAP" id="MF_03208">
    <property type="entry name" value="PS_decarb_PSD_B_type1_euk"/>
    <property type="match status" value="1"/>
</dbReference>
<dbReference type="NCBIfam" id="TIGR00163">
    <property type="entry name" value="PS_decarb"/>
    <property type="match status" value="1"/>
</dbReference>
<keyword evidence="6 12" id="KW-0443">Lipid metabolism</keyword>
<keyword evidence="7 12" id="KW-0472">Membrane</keyword>
<feature type="region of interest" description="Disordered" evidence="13">
    <location>
        <begin position="282"/>
        <end position="319"/>
    </location>
</feature>
<comment type="catalytic activity">
    <reaction evidence="12">
        <text>a 1,2-diacyl-sn-glycero-3-phospho-L-serine + H(+) = a 1,2-diacyl-sn-glycero-3-phosphoethanolamine + CO2</text>
        <dbReference type="Rhea" id="RHEA:20828"/>
        <dbReference type="ChEBI" id="CHEBI:15378"/>
        <dbReference type="ChEBI" id="CHEBI:16526"/>
        <dbReference type="ChEBI" id="CHEBI:57262"/>
        <dbReference type="ChEBI" id="CHEBI:64612"/>
        <dbReference type="EC" id="4.1.1.65"/>
    </reaction>
</comment>
<dbReference type="Pfam" id="PF02666">
    <property type="entry name" value="PS_Dcarbxylase"/>
    <property type="match status" value="2"/>
</dbReference>
<evidence type="ECO:0000256" key="11">
    <source>
        <dbReference type="ARBA" id="ARBA00023317"/>
    </source>
</evidence>
<keyword evidence="12" id="KW-0865">Zymogen</keyword>
<dbReference type="InterPro" id="IPR003817">
    <property type="entry name" value="PS_Dcarbxylase"/>
</dbReference>
<feature type="topological domain" description="Mitochondrial intermembrane" evidence="12">
    <location>
        <begin position="142"/>
        <end position="570"/>
    </location>
</feature>
<evidence type="ECO:0000256" key="7">
    <source>
        <dbReference type="ARBA" id="ARBA00023136"/>
    </source>
</evidence>
<dbReference type="Proteomes" id="UP000027456">
    <property type="component" value="Unassembled WGS sequence"/>
</dbReference>
<comment type="subcellular location">
    <molecule>Phosphatidylserine decarboxylase 1 alpha chain</molecule>
    <subcellularLocation>
        <location evidence="12">Mitochondrion inner membrane</location>
        <topology evidence="12">Peripheral membrane protein</topology>
        <orientation evidence="12">Intermembrane side</orientation>
    </subcellularLocation>
    <text evidence="12">Anchored to the mitochondrial inner membrane through its interaction with the integral membrane beta chain.</text>
</comment>
<dbReference type="EC" id="4.1.1.65" evidence="12"/>
<keyword evidence="3 12" id="KW-0812">Transmembrane</keyword>
<feature type="region of interest" description="Disordered" evidence="13">
    <location>
        <begin position="344"/>
        <end position="377"/>
    </location>
</feature>
<evidence type="ECO:0000256" key="12">
    <source>
        <dbReference type="HAMAP-Rule" id="MF_03208"/>
    </source>
</evidence>
<keyword evidence="10 12" id="KW-1208">Phospholipid metabolism</keyword>
<comment type="similarity">
    <text evidence="12">Belongs to the phosphatidylserine decarboxylase family. PSD-B subfamily. Eukaryotic type I sub-subfamily.</text>
</comment>
<protein>
    <recommendedName>
        <fullName evidence="12">Phosphatidylserine decarboxylase proenzyme 1, mitochondrial</fullName>
        <ecNumber evidence="12">4.1.1.65</ecNumber>
    </recommendedName>
    <component>
        <recommendedName>
            <fullName evidence="12">Phosphatidylserine decarboxylase 1 beta chain</fullName>
        </recommendedName>
    </component>
    <component>
        <recommendedName>
            <fullName evidence="12">Phosphatidylserine decarboxylase 1 alpha chain</fullName>
        </recommendedName>
    </component>
</protein>
<comment type="function">
    <text evidence="12">Catalyzes the formation of phosphatidylethanolamine (PtdEtn) from phosphatidylserine (PtdSer). Plays a central role in phospholipid metabolism and in the interorganelle trafficking of phosphatidylserine.</text>
</comment>
<dbReference type="OrthoDB" id="4330at2759"/>
<accession>A0A074S790</accession>
<evidence type="ECO:0000313" key="14">
    <source>
        <dbReference type="EMBL" id="KEP55251.1"/>
    </source>
</evidence>
<keyword evidence="11 12" id="KW-0670">Pyruvate</keyword>
<feature type="modified residue" description="Pyruvic acid (Ser); by autocatalysis" evidence="12">
    <location>
        <position position="538"/>
    </location>
</feature>
<dbReference type="STRING" id="1423351.A0A074S790"/>
<feature type="active site" description="Charge relay system; for autoendoproteolytic cleavage activity" evidence="12">
    <location>
        <position position="538"/>
    </location>
</feature>
<evidence type="ECO:0000256" key="10">
    <source>
        <dbReference type="ARBA" id="ARBA00023264"/>
    </source>
</evidence>
<keyword evidence="15" id="KW-1185">Reference proteome</keyword>
<dbReference type="GO" id="GO:0006646">
    <property type="term" value="P:phosphatidylethanolamine biosynthetic process"/>
    <property type="evidence" value="ECO:0007669"/>
    <property type="project" value="UniProtKB-UniRule"/>
</dbReference>
<comment type="pathway">
    <text evidence="12">Phospholipid metabolism; phosphatidylethanolamine biosynthesis; phosphatidylethanolamine from CDP-diacylglycerol: step 2/2.</text>
</comment>
<feature type="topological domain" description="Mitochondrial matrix" evidence="12">
    <location>
        <begin position="1"/>
        <end position="122"/>
    </location>
</feature>
<keyword evidence="12" id="KW-0999">Mitochondrion inner membrane</keyword>
<feature type="active site" description="Charge relay system; for autoendoproteolytic cleavage activity" evidence="12">
    <location>
        <position position="425"/>
    </location>
</feature>
<reference evidence="14 15" key="1">
    <citation type="submission" date="2013-12" db="EMBL/GenBank/DDBJ databases">
        <authorList>
            <person name="Cubeta M."/>
            <person name="Pakala S."/>
            <person name="Fedorova N."/>
            <person name="Thomas E."/>
            <person name="Dean R."/>
            <person name="Jabaji S."/>
            <person name="Neate S."/>
            <person name="Toda T."/>
            <person name="Tavantzis S."/>
            <person name="Vilgalys R."/>
            <person name="Bharathan N."/>
            <person name="Pakala S."/>
            <person name="Losada L.S."/>
            <person name="Zafar N."/>
            <person name="Nierman W."/>
        </authorList>
    </citation>
    <scope>NUCLEOTIDE SEQUENCE [LARGE SCALE GENOMIC DNA]</scope>
    <source>
        <strain evidence="14 15">123E</strain>
    </source>
</reference>
<sequence>MRCRPPLVSSPSWSRPSSVPLPSIFLGKMKLRIPGFRNTRAKVARRAAPVLRFLAAPRRPPLKVIEGGGAAFPVSNYVSQLRAYSSTNGNGNGNNAGSDARKRRAPLRHRLRDAWQNTPTKWYPLPIGVGAVLLAVIHYRHQHTSATSVTEPGVLYTGAGDAVRVSGPWQVHVLAALPLRSLSRLWGALNTLELPVWMRPAGFKLYARIFGCNLDELKEPDLTKYASLGEFFYRELADGVRPIANAALVSPADGTVLHFGSITHDGRVEQVKGLTYSLDALLGSGSRSPSPTSTPLPTPPRTPPNEYNVPFSRRDPEHEHASHLDFANVNGIDYSLDQLLGRSADTPRADESTDENATKEEVHASQPREPQDASVGDQSDTIEVAAELGLSGLPSLRRTTSAVKPENELFFAVVYLAPGDYHRFHSPAAWVVERRRHFAGELFSVSPWIARRIANLFVLNERVALLGRWKHGFFSMIPVGATNVGSIVVNFDKDLRTNLRKRPPPGAFVEAHYTQASAILRGQPLARGHEMGGFKLGSTVVMVFEAPRDFRFTVKPGEKVKVGQAFGDVF</sequence>
<feature type="chain" id="PRO_5023568117" description="Phosphatidylserine decarboxylase 1 alpha chain" evidence="12">
    <location>
        <begin position="538"/>
        <end position="570"/>
    </location>
</feature>
<keyword evidence="5 12" id="KW-1133">Transmembrane helix</keyword>
<evidence type="ECO:0000256" key="2">
    <source>
        <dbReference type="ARBA" id="ARBA00022516"/>
    </source>
</evidence>
<evidence type="ECO:0000256" key="13">
    <source>
        <dbReference type="SAM" id="MobiDB-lite"/>
    </source>
</evidence>
<dbReference type="PANTHER" id="PTHR10067">
    <property type="entry name" value="PHOSPHATIDYLSERINE DECARBOXYLASE"/>
    <property type="match status" value="1"/>
</dbReference>
<comment type="subunit">
    <text evidence="12">Heterodimer of a large membrane-associated beta subunit and a small pyruvoyl-containing alpha subunit.</text>
</comment>
<name>A0A074S790_9AGAM</name>
<dbReference type="PANTHER" id="PTHR10067:SF6">
    <property type="entry name" value="PHOSPHATIDYLSERINE DECARBOXYLASE PROENZYME, MITOCHONDRIAL"/>
    <property type="match status" value="1"/>
</dbReference>
<evidence type="ECO:0000256" key="3">
    <source>
        <dbReference type="ARBA" id="ARBA00022692"/>
    </source>
</evidence>
<evidence type="ECO:0000256" key="8">
    <source>
        <dbReference type="ARBA" id="ARBA00023209"/>
    </source>
</evidence>
<evidence type="ECO:0000256" key="1">
    <source>
        <dbReference type="ARBA" id="ARBA00005189"/>
    </source>
</evidence>